<protein>
    <recommendedName>
        <fullName evidence="5">Alpha-type protein kinase domain-containing protein</fullName>
    </recommendedName>
</protein>
<keyword evidence="3" id="KW-0418">Kinase</keyword>
<dbReference type="GeneID" id="64594530"/>
<dbReference type="SUPFAM" id="SSF56112">
    <property type="entry name" value="Protein kinase-like (PK-like)"/>
    <property type="match status" value="1"/>
</dbReference>
<feature type="compositionally biased region" description="Low complexity" evidence="4">
    <location>
        <begin position="85"/>
        <end position="99"/>
    </location>
</feature>
<keyword evidence="7" id="KW-1185">Reference proteome</keyword>
<keyword evidence="2" id="KW-0808">Transferase</keyword>
<name>A0A9P7ADN9_9AGAM</name>
<dbReference type="Proteomes" id="UP000719766">
    <property type="component" value="Unassembled WGS sequence"/>
</dbReference>
<evidence type="ECO:0000256" key="3">
    <source>
        <dbReference type="ARBA" id="ARBA00022777"/>
    </source>
</evidence>
<dbReference type="RefSeq" id="XP_041154141.1">
    <property type="nucleotide sequence ID" value="XM_041300766.1"/>
</dbReference>
<evidence type="ECO:0000313" key="7">
    <source>
        <dbReference type="Proteomes" id="UP000719766"/>
    </source>
</evidence>
<evidence type="ECO:0000313" key="6">
    <source>
        <dbReference type="EMBL" id="KAG1786732.1"/>
    </source>
</evidence>
<dbReference type="InterPro" id="IPR011009">
    <property type="entry name" value="Kinase-like_dom_sf"/>
</dbReference>
<dbReference type="Gene3D" id="3.20.200.10">
    <property type="entry name" value="MHCK/EF2 kinase"/>
    <property type="match status" value="1"/>
</dbReference>
<dbReference type="GO" id="GO:0005524">
    <property type="term" value="F:ATP binding"/>
    <property type="evidence" value="ECO:0007669"/>
    <property type="project" value="InterPro"/>
</dbReference>
<dbReference type="InterPro" id="IPR004166">
    <property type="entry name" value="a-kinase_dom"/>
</dbReference>
<feature type="region of interest" description="Disordered" evidence="4">
    <location>
        <begin position="83"/>
        <end position="136"/>
    </location>
</feature>
<dbReference type="GO" id="GO:0004674">
    <property type="term" value="F:protein serine/threonine kinase activity"/>
    <property type="evidence" value="ECO:0007669"/>
    <property type="project" value="UniProtKB-KW"/>
</dbReference>
<comment type="caution">
    <text evidence="6">The sequence shown here is derived from an EMBL/GenBank/DDBJ whole genome shotgun (WGS) entry which is preliminary data.</text>
</comment>
<evidence type="ECO:0000256" key="2">
    <source>
        <dbReference type="ARBA" id="ARBA00022679"/>
    </source>
</evidence>
<gene>
    <name evidence="6" type="ORF">HD556DRAFT_1313225</name>
</gene>
<proteinExistence type="predicted"/>
<accession>A0A9P7ADN9</accession>
<dbReference type="EMBL" id="JABBWE010000088">
    <property type="protein sequence ID" value="KAG1786732.1"/>
    <property type="molecule type" value="Genomic_DNA"/>
</dbReference>
<dbReference type="AlphaFoldDB" id="A0A9P7ADN9"/>
<dbReference type="Pfam" id="PF02816">
    <property type="entry name" value="Alpha_kinase"/>
    <property type="match status" value="1"/>
</dbReference>
<keyword evidence="1" id="KW-0723">Serine/threonine-protein kinase</keyword>
<dbReference type="PROSITE" id="PS51158">
    <property type="entry name" value="ALPHA_KINASE"/>
    <property type="match status" value="1"/>
</dbReference>
<evidence type="ECO:0000259" key="5">
    <source>
        <dbReference type="PROSITE" id="PS51158"/>
    </source>
</evidence>
<dbReference type="OrthoDB" id="2661434at2759"/>
<evidence type="ECO:0000256" key="1">
    <source>
        <dbReference type="ARBA" id="ARBA00022527"/>
    </source>
</evidence>
<feature type="domain" description="Alpha-type protein kinase" evidence="5">
    <location>
        <begin position="332"/>
        <end position="435"/>
    </location>
</feature>
<reference evidence="6" key="1">
    <citation type="journal article" date="2020" name="New Phytol.">
        <title>Comparative genomics reveals dynamic genome evolution in host specialist ectomycorrhizal fungi.</title>
        <authorList>
            <person name="Lofgren L.A."/>
            <person name="Nguyen N.H."/>
            <person name="Vilgalys R."/>
            <person name="Ruytinx J."/>
            <person name="Liao H.L."/>
            <person name="Branco S."/>
            <person name="Kuo A."/>
            <person name="LaButti K."/>
            <person name="Lipzen A."/>
            <person name="Andreopoulos W."/>
            <person name="Pangilinan J."/>
            <person name="Riley R."/>
            <person name="Hundley H."/>
            <person name="Na H."/>
            <person name="Barry K."/>
            <person name="Grigoriev I.V."/>
            <person name="Stajich J.E."/>
            <person name="Kennedy P.G."/>
        </authorList>
    </citation>
    <scope>NUCLEOTIDE SEQUENCE</scope>
    <source>
        <strain evidence="6">S12</strain>
    </source>
</reference>
<evidence type="ECO:0000256" key="4">
    <source>
        <dbReference type="SAM" id="MobiDB-lite"/>
    </source>
</evidence>
<sequence>MFGDGFPWRTDNFTVRDAAWVDLSMHQPNIPYFFTQCLVPSRCGQKAPTFKSKQFALLVIVPAAQWDKYEEWLEKLEESKVQELPTATAPDSPPATSTTHGFWGTNDSDGIEDFEPEGAKSNYLEGTGDAESDSAHDHLVPSLSAKRTHVRADSSDLLCLPGRDYLRVALKYGGSTNPDISNKVFNRRHEDIQYHPIPTCPLTEVLKTPQYHTFELNISDSYTSQLTIDIPLPSMIGIGAFKTAHPGTPSTQAATTTSLKIVCYSSADELKHVLKESKVMYWAKSLLDYMFLGYGQHNAGPKPGGKLDTKAGSVSAVYLLEEHILFDDGKVFTKFIHNMDCVPSLDQDEYGYDLAVFLAFMQHLQYVQTEGFAFISDYQGSLTLLTDPQILTHPSVSEGGDIFGDGNIKGMVDEFERKHSCNQYCKWPGFGLQPFISSEEDN</sequence>
<organism evidence="6 7">
    <name type="scientific">Suillus plorans</name>
    <dbReference type="NCBI Taxonomy" id="116603"/>
    <lineage>
        <taxon>Eukaryota</taxon>
        <taxon>Fungi</taxon>
        <taxon>Dikarya</taxon>
        <taxon>Basidiomycota</taxon>
        <taxon>Agaricomycotina</taxon>
        <taxon>Agaricomycetes</taxon>
        <taxon>Agaricomycetidae</taxon>
        <taxon>Boletales</taxon>
        <taxon>Suillineae</taxon>
        <taxon>Suillaceae</taxon>
        <taxon>Suillus</taxon>
    </lineage>
</organism>